<dbReference type="RefSeq" id="WP_130411809.1">
    <property type="nucleotide sequence ID" value="NZ_SHKX01000011.1"/>
</dbReference>
<dbReference type="GO" id="GO:0016829">
    <property type="term" value="F:lyase activity"/>
    <property type="evidence" value="ECO:0007669"/>
    <property type="project" value="UniProtKB-KW"/>
</dbReference>
<organism evidence="3 4">
    <name type="scientific">Fluviicoccus keumensis</name>
    <dbReference type="NCBI Taxonomy" id="1435465"/>
    <lineage>
        <taxon>Bacteria</taxon>
        <taxon>Pseudomonadati</taxon>
        <taxon>Pseudomonadota</taxon>
        <taxon>Gammaproteobacteria</taxon>
        <taxon>Moraxellales</taxon>
        <taxon>Moraxellaceae</taxon>
        <taxon>Fluviicoccus</taxon>
    </lineage>
</organism>
<dbReference type="InterPro" id="IPR006626">
    <property type="entry name" value="PbH1"/>
</dbReference>
<proteinExistence type="predicted"/>
<keyword evidence="4" id="KW-1185">Reference proteome</keyword>
<dbReference type="InterPro" id="IPR012334">
    <property type="entry name" value="Pectin_lyas_fold"/>
</dbReference>
<feature type="domain" description="Right handed beta helix" evidence="2">
    <location>
        <begin position="283"/>
        <end position="438"/>
    </location>
</feature>
<reference evidence="3 4" key="1">
    <citation type="submission" date="2019-02" db="EMBL/GenBank/DDBJ databases">
        <title>Genomic Encyclopedia of Type Strains, Phase IV (KMG-IV): sequencing the most valuable type-strain genomes for metagenomic binning, comparative biology and taxonomic classification.</title>
        <authorList>
            <person name="Goeker M."/>
        </authorList>
    </citation>
    <scope>NUCLEOTIDE SEQUENCE [LARGE SCALE GENOMIC DNA]</scope>
    <source>
        <strain evidence="3 4">DSM 105135</strain>
    </source>
</reference>
<dbReference type="Pfam" id="PF13229">
    <property type="entry name" value="Beta_helix"/>
    <property type="match status" value="1"/>
</dbReference>
<name>A0A4Q7ZAL6_9GAMM</name>
<feature type="region of interest" description="Disordered" evidence="1">
    <location>
        <begin position="516"/>
        <end position="535"/>
    </location>
</feature>
<accession>A0A4Q7ZAL6</accession>
<evidence type="ECO:0000259" key="2">
    <source>
        <dbReference type="Pfam" id="PF13229"/>
    </source>
</evidence>
<dbReference type="Proteomes" id="UP000292423">
    <property type="component" value="Unassembled WGS sequence"/>
</dbReference>
<dbReference type="EMBL" id="SHKX01000011">
    <property type="protein sequence ID" value="RZU46839.1"/>
    <property type="molecule type" value="Genomic_DNA"/>
</dbReference>
<dbReference type="SMART" id="SM00710">
    <property type="entry name" value="PbH1"/>
    <property type="match status" value="4"/>
</dbReference>
<feature type="compositionally biased region" description="Basic and acidic residues" evidence="1">
    <location>
        <begin position="526"/>
        <end position="535"/>
    </location>
</feature>
<sequence>MPSFLRFISNCIIVSGLIMEPAVAHSISIDIQDSTQFLDALSRAEASGNSTKMVLRNSIKLDQSITIPNNVALIALKRSSIYISSQKSMILYGSMPLSNTPVFSGPGTVIFKNNSTTTISPIWFFVPNGNPDDDNHFQAFLDSVSESGLTGVIPPRFTAIIKNNLFLYGSGSISCSKNNNSPSMIVIDANFNTNSPSSPYWINLGINRRLGVESTWHGSITGCHFISKPYSQFNYALFIHSANGFSIRHNVFDWRNLHDNTIPMASIEGFNDSKWLVTPGVRSNGTISNNKIFHNQDNIGGEGFGINTAHNIEFSNNLVHGVGDDPIGAHGVDGLTIKNNVLFTTDGRILYDNSNNVVIKNNYIERIAGGRSKKYYSGGGYIWGGIDDGLSSYPTPTNILIDQNTIKIPAEISSSTYAIRLIGNRNATVINNVIINNSPNQKTLCISAEAQLYPKWEDPTGQDSDHIARPRNILIQGNNCRGNFPMSIGHSGNVSDLIGPFAFIRNKAKSYQIFAPNSKNDPIIPPKKERSLNRP</sequence>
<dbReference type="InterPro" id="IPR011050">
    <property type="entry name" value="Pectin_lyase_fold/virulence"/>
</dbReference>
<dbReference type="AlphaFoldDB" id="A0A4Q7ZAL6"/>
<protein>
    <submittedName>
        <fullName evidence="3">Parallel beta helix pectate lyase-like protein</fullName>
    </submittedName>
</protein>
<dbReference type="SUPFAM" id="SSF51126">
    <property type="entry name" value="Pectin lyase-like"/>
    <property type="match status" value="1"/>
</dbReference>
<evidence type="ECO:0000256" key="1">
    <source>
        <dbReference type="SAM" id="MobiDB-lite"/>
    </source>
</evidence>
<evidence type="ECO:0000313" key="3">
    <source>
        <dbReference type="EMBL" id="RZU46839.1"/>
    </source>
</evidence>
<comment type="caution">
    <text evidence="3">The sequence shown here is derived from an EMBL/GenBank/DDBJ whole genome shotgun (WGS) entry which is preliminary data.</text>
</comment>
<dbReference type="InterPro" id="IPR039448">
    <property type="entry name" value="Beta_helix"/>
</dbReference>
<keyword evidence="3" id="KW-0456">Lyase</keyword>
<evidence type="ECO:0000313" key="4">
    <source>
        <dbReference type="Proteomes" id="UP000292423"/>
    </source>
</evidence>
<gene>
    <name evidence="3" type="ORF">EV700_1224</name>
</gene>
<dbReference type="Gene3D" id="2.160.20.10">
    <property type="entry name" value="Single-stranded right-handed beta-helix, Pectin lyase-like"/>
    <property type="match status" value="1"/>
</dbReference>